<proteinExistence type="inferred from homology"/>
<keyword evidence="6" id="KW-0560">Oxidoreductase</keyword>
<reference evidence="8" key="1">
    <citation type="submission" date="2022-10" db="EMBL/GenBank/DDBJ databases">
        <title>Culturing micro-colonial fungi from biological soil crusts in the Mojave desert and describing Neophaeococcomyces mojavensis, and introducing the new genera and species Taxawa tesnikishii.</title>
        <authorList>
            <person name="Kurbessoian T."/>
            <person name="Stajich J.E."/>
        </authorList>
    </citation>
    <scope>NUCLEOTIDE SEQUENCE</scope>
    <source>
        <strain evidence="8">TK_41</strain>
    </source>
</reference>
<comment type="cofactor">
    <cofactor evidence="1">
        <name>Fe cation</name>
        <dbReference type="ChEBI" id="CHEBI:24875"/>
    </cofactor>
</comment>
<comment type="similarity">
    <text evidence="2">Belongs to the PhyH family.</text>
</comment>
<dbReference type="PANTHER" id="PTHR20883:SF45">
    <property type="entry name" value="PHYTANOYL-COA DIOXYGENASE FAMILY PROTEIN"/>
    <property type="match status" value="1"/>
</dbReference>
<evidence type="ECO:0000313" key="8">
    <source>
        <dbReference type="EMBL" id="KAJ9604435.1"/>
    </source>
</evidence>
<evidence type="ECO:0000256" key="6">
    <source>
        <dbReference type="ARBA" id="ARBA00023002"/>
    </source>
</evidence>
<dbReference type="InterPro" id="IPR008775">
    <property type="entry name" value="Phytyl_CoA_dOase-like"/>
</dbReference>
<dbReference type="GO" id="GO:0046872">
    <property type="term" value="F:metal ion binding"/>
    <property type="evidence" value="ECO:0007669"/>
    <property type="project" value="UniProtKB-KW"/>
</dbReference>
<accession>A0AA38X0C1</accession>
<sequence>MTVNGEAVSPQLSRLPVSAPYAQIEDTLLRDGGLIITGLLSKDHIAAMMKVLNRHYPPEHDFKYATPGSFFPQETKVLWSLAGRDAVTGHDVCMNPLLTRLREEILHMHITRPNDYGTQDMQKTTADIPPRLSLSVAFDMRPGARQQPLHRDEDVWGTTHEQPFSRQGIRQIGVLIAGTKSVRENGATLVIPGSHTWDDARLPRIEEAAYAEMEPGDALIFLSSLRHAGGANQIEDQTSPLARRVMFSYFFNRGYLRQEENMLVSIPRDVVLGMSEEMQKLIGYEASSSHCGFVDFKSPIDIGLKELFSRTAEEFLHPQAARQNGEIRA</sequence>
<dbReference type="EMBL" id="JAPDRK010000019">
    <property type="protein sequence ID" value="KAJ9604435.1"/>
    <property type="molecule type" value="Genomic_DNA"/>
</dbReference>
<gene>
    <name evidence="8" type="ORF">H2200_011271</name>
</gene>
<keyword evidence="9" id="KW-1185">Reference proteome</keyword>
<comment type="caution">
    <text evidence="8">The sequence shown here is derived from an EMBL/GenBank/DDBJ whole genome shotgun (WGS) entry which is preliminary data.</text>
</comment>
<evidence type="ECO:0000256" key="2">
    <source>
        <dbReference type="ARBA" id="ARBA00005830"/>
    </source>
</evidence>
<protein>
    <recommendedName>
        <fullName evidence="10">Phytanoyl-CoA dioxygenase</fullName>
    </recommendedName>
</protein>
<dbReference type="AlphaFoldDB" id="A0AA38X0C1"/>
<organism evidence="8 9">
    <name type="scientific">Cladophialophora chaetospira</name>
    <dbReference type="NCBI Taxonomy" id="386627"/>
    <lineage>
        <taxon>Eukaryota</taxon>
        <taxon>Fungi</taxon>
        <taxon>Dikarya</taxon>
        <taxon>Ascomycota</taxon>
        <taxon>Pezizomycotina</taxon>
        <taxon>Eurotiomycetes</taxon>
        <taxon>Chaetothyriomycetidae</taxon>
        <taxon>Chaetothyriales</taxon>
        <taxon>Herpotrichiellaceae</taxon>
        <taxon>Cladophialophora</taxon>
    </lineage>
</organism>
<evidence type="ECO:0000256" key="1">
    <source>
        <dbReference type="ARBA" id="ARBA00001962"/>
    </source>
</evidence>
<dbReference type="Proteomes" id="UP001172673">
    <property type="component" value="Unassembled WGS sequence"/>
</dbReference>
<name>A0AA38X0C1_9EURO</name>
<dbReference type="Pfam" id="PF05721">
    <property type="entry name" value="PhyH"/>
    <property type="match status" value="1"/>
</dbReference>
<dbReference type="GO" id="GO:0051213">
    <property type="term" value="F:dioxygenase activity"/>
    <property type="evidence" value="ECO:0007669"/>
    <property type="project" value="UniProtKB-KW"/>
</dbReference>
<dbReference type="SUPFAM" id="SSF51197">
    <property type="entry name" value="Clavaminate synthase-like"/>
    <property type="match status" value="1"/>
</dbReference>
<evidence type="ECO:0000256" key="7">
    <source>
        <dbReference type="ARBA" id="ARBA00023004"/>
    </source>
</evidence>
<keyword evidence="4" id="KW-0479">Metal-binding</keyword>
<dbReference type="PANTHER" id="PTHR20883">
    <property type="entry name" value="PHYTANOYL-COA DIOXYGENASE DOMAIN CONTAINING 1"/>
    <property type="match status" value="1"/>
</dbReference>
<evidence type="ECO:0000256" key="3">
    <source>
        <dbReference type="ARBA" id="ARBA00011738"/>
    </source>
</evidence>
<comment type="subunit">
    <text evidence="3">Homodimer.</text>
</comment>
<dbReference type="Gene3D" id="2.60.120.620">
    <property type="entry name" value="q2cbj1_9rhob like domain"/>
    <property type="match status" value="1"/>
</dbReference>
<keyword evidence="5" id="KW-0223">Dioxygenase</keyword>
<evidence type="ECO:0000313" key="9">
    <source>
        <dbReference type="Proteomes" id="UP001172673"/>
    </source>
</evidence>
<evidence type="ECO:0008006" key="10">
    <source>
        <dbReference type="Google" id="ProtNLM"/>
    </source>
</evidence>
<evidence type="ECO:0000256" key="4">
    <source>
        <dbReference type="ARBA" id="ARBA00022723"/>
    </source>
</evidence>
<evidence type="ECO:0000256" key="5">
    <source>
        <dbReference type="ARBA" id="ARBA00022964"/>
    </source>
</evidence>
<keyword evidence="7" id="KW-0408">Iron</keyword>